<gene>
    <name evidence="6" type="ORF">ODI_03603</name>
    <name evidence="7" type="ORF">ODI_R3145</name>
</gene>
<dbReference type="SUPFAM" id="SSF53850">
    <property type="entry name" value="Periplasmic binding protein-like II"/>
    <property type="match status" value="1"/>
</dbReference>
<dbReference type="Gene3D" id="3.40.190.10">
    <property type="entry name" value="Periplasmic binding protein-like II"/>
    <property type="match status" value="2"/>
</dbReference>
<sequence>MDLAMRGQAMELRQLACFAVVAEELHFGRAAKRLGMTQPPLSRQIQLLEQQLGTLLLERNSRQVSLTTAGRSFLRDARYLLEYSQRAARNARRASSGGAGRITLGFTAVASYRLMPDLVVRSRQLLPDVEVLLREMVTPELARHLVAGELDAVLTRALPQQSGLNKYLMQREPLLVALADTHPMAVLNQIPLQGLHRQPFVLYSPTEGKYFHDRVVGALELADVQPAFVQSAGQTHTVLALVRAGLGMAIVPASARELRLEGVVFRPLADKDLHADIYLAWRSRHDNPALDAFLGRVAGIESAAID</sequence>
<keyword evidence="3" id="KW-0238">DNA-binding</keyword>
<dbReference type="AlphaFoldDB" id="A0A1C3K422"/>
<evidence type="ECO:0000259" key="5">
    <source>
        <dbReference type="PROSITE" id="PS50931"/>
    </source>
</evidence>
<evidence type="ECO:0000256" key="3">
    <source>
        <dbReference type="ARBA" id="ARBA00023125"/>
    </source>
</evidence>
<dbReference type="InterPro" id="IPR036390">
    <property type="entry name" value="WH_DNA-bd_sf"/>
</dbReference>
<dbReference type="Proteomes" id="UP000078558">
    <property type="component" value="Chromosome I"/>
</dbReference>
<protein>
    <submittedName>
        <fullName evidence="6">Transcriptional regulator, LysR family</fullName>
    </submittedName>
</protein>
<dbReference type="Pfam" id="PF00126">
    <property type="entry name" value="HTH_1"/>
    <property type="match status" value="1"/>
</dbReference>
<accession>A0A1C3K422</accession>
<dbReference type="InterPro" id="IPR005119">
    <property type="entry name" value="LysR_subst-bd"/>
</dbReference>
<proteinExistence type="inferred from homology"/>
<dbReference type="EMBL" id="LT907988">
    <property type="protein sequence ID" value="SOE51030.1"/>
    <property type="molecule type" value="Genomic_DNA"/>
</dbReference>
<evidence type="ECO:0000313" key="8">
    <source>
        <dbReference type="Proteomes" id="UP000078558"/>
    </source>
</evidence>
<reference evidence="6 8" key="1">
    <citation type="submission" date="2016-06" db="EMBL/GenBank/DDBJ databases">
        <authorList>
            <person name="Kjaerup R.B."/>
            <person name="Dalgaard T.S."/>
            <person name="Juul-Madsen H.R."/>
        </authorList>
    </citation>
    <scope>NUCLEOTIDE SEQUENCE [LARGE SCALE GENOMIC DNA]</scope>
    <source>
        <strain evidence="6">Orrdi1</strain>
    </source>
</reference>
<dbReference type="Gene3D" id="1.10.10.10">
    <property type="entry name" value="Winged helix-like DNA-binding domain superfamily/Winged helix DNA-binding domain"/>
    <property type="match status" value="1"/>
</dbReference>
<dbReference type="PANTHER" id="PTHR30346">
    <property type="entry name" value="TRANSCRIPTIONAL DUAL REGULATOR HCAR-RELATED"/>
    <property type="match status" value="1"/>
</dbReference>
<keyword evidence="2" id="KW-0805">Transcription regulation</keyword>
<feature type="domain" description="HTH lysR-type" evidence="5">
    <location>
        <begin position="10"/>
        <end position="67"/>
    </location>
</feature>
<dbReference type="Pfam" id="PF03466">
    <property type="entry name" value="LysR_substrate"/>
    <property type="match status" value="1"/>
</dbReference>
<keyword evidence="8" id="KW-1185">Reference proteome</keyword>
<evidence type="ECO:0000256" key="2">
    <source>
        <dbReference type="ARBA" id="ARBA00023015"/>
    </source>
</evidence>
<name>A0A1C3K422_9BURK</name>
<comment type="similarity">
    <text evidence="1">Belongs to the LysR transcriptional regulatory family.</text>
</comment>
<evidence type="ECO:0000256" key="4">
    <source>
        <dbReference type="ARBA" id="ARBA00023163"/>
    </source>
</evidence>
<dbReference type="InterPro" id="IPR036388">
    <property type="entry name" value="WH-like_DNA-bd_sf"/>
</dbReference>
<dbReference type="FunFam" id="1.10.10.10:FF:000001">
    <property type="entry name" value="LysR family transcriptional regulator"/>
    <property type="match status" value="1"/>
</dbReference>
<dbReference type="KEGG" id="odi:ODI_R3145"/>
<dbReference type="PROSITE" id="PS50931">
    <property type="entry name" value="HTH_LYSR"/>
    <property type="match status" value="1"/>
</dbReference>
<dbReference type="GO" id="GO:0003677">
    <property type="term" value="F:DNA binding"/>
    <property type="evidence" value="ECO:0007669"/>
    <property type="project" value="UniProtKB-KW"/>
</dbReference>
<dbReference type="STRING" id="1851544.ODI_03603"/>
<evidence type="ECO:0000313" key="7">
    <source>
        <dbReference type="EMBL" id="SOE51030.1"/>
    </source>
</evidence>
<evidence type="ECO:0000256" key="1">
    <source>
        <dbReference type="ARBA" id="ARBA00009437"/>
    </source>
</evidence>
<keyword evidence="4" id="KW-0804">Transcription</keyword>
<dbReference type="PRINTS" id="PR00039">
    <property type="entry name" value="HTHLYSR"/>
</dbReference>
<dbReference type="SUPFAM" id="SSF46785">
    <property type="entry name" value="Winged helix' DNA-binding domain"/>
    <property type="match status" value="1"/>
</dbReference>
<organism evidence="6 8">
    <name type="scientific">Orrella dioscoreae</name>
    <dbReference type="NCBI Taxonomy" id="1851544"/>
    <lineage>
        <taxon>Bacteria</taxon>
        <taxon>Pseudomonadati</taxon>
        <taxon>Pseudomonadota</taxon>
        <taxon>Betaproteobacteria</taxon>
        <taxon>Burkholderiales</taxon>
        <taxon>Alcaligenaceae</taxon>
        <taxon>Orrella</taxon>
    </lineage>
</organism>
<dbReference type="EMBL" id="FLRC01000030">
    <property type="protein sequence ID" value="SBT26259.1"/>
    <property type="molecule type" value="Genomic_DNA"/>
</dbReference>
<dbReference type="GO" id="GO:0003700">
    <property type="term" value="F:DNA-binding transcription factor activity"/>
    <property type="evidence" value="ECO:0007669"/>
    <property type="project" value="InterPro"/>
</dbReference>
<dbReference type="PANTHER" id="PTHR30346:SF0">
    <property type="entry name" value="HCA OPERON TRANSCRIPTIONAL ACTIVATOR HCAR"/>
    <property type="match status" value="1"/>
</dbReference>
<reference evidence="7 8" key="2">
    <citation type="submission" date="2017-08" db="EMBL/GenBank/DDBJ databases">
        <authorList>
            <person name="de Groot N.N."/>
        </authorList>
    </citation>
    <scope>NUCLEOTIDE SEQUENCE [LARGE SCALE GENOMIC DNA]</scope>
    <source>
        <strain evidence="7">Orrdi1</strain>
    </source>
</reference>
<dbReference type="InterPro" id="IPR000847">
    <property type="entry name" value="LysR_HTH_N"/>
</dbReference>
<dbReference type="GO" id="GO:0032993">
    <property type="term" value="C:protein-DNA complex"/>
    <property type="evidence" value="ECO:0007669"/>
    <property type="project" value="TreeGrafter"/>
</dbReference>
<evidence type="ECO:0000313" key="6">
    <source>
        <dbReference type="EMBL" id="SBT26259.1"/>
    </source>
</evidence>